<dbReference type="GO" id="GO:0008270">
    <property type="term" value="F:zinc ion binding"/>
    <property type="evidence" value="ECO:0007669"/>
    <property type="project" value="InterPro"/>
</dbReference>
<evidence type="ECO:0000313" key="4">
    <source>
        <dbReference type="Proteomes" id="UP000324897"/>
    </source>
</evidence>
<feature type="domain" description="CCHC-type" evidence="2">
    <location>
        <begin position="307"/>
        <end position="323"/>
    </location>
</feature>
<feature type="region of interest" description="Disordered" evidence="1">
    <location>
        <begin position="955"/>
        <end position="987"/>
    </location>
</feature>
<feature type="compositionally biased region" description="Basic residues" evidence="1">
    <location>
        <begin position="159"/>
        <end position="176"/>
    </location>
</feature>
<dbReference type="EMBL" id="RWGY01000029">
    <property type="protein sequence ID" value="TVU18233.1"/>
    <property type="molecule type" value="Genomic_DNA"/>
</dbReference>
<dbReference type="Gramene" id="TVU18233">
    <property type="protein sequence ID" value="TVU18233"/>
    <property type="gene ID" value="EJB05_34321"/>
</dbReference>
<feature type="region of interest" description="Disordered" evidence="1">
    <location>
        <begin position="1029"/>
        <end position="1050"/>
    </location>
</feature>
<comment type="caution">
    <text evidence="3">The sequence shown here is derived from an EMBL/GenBank/DDBJ whole genome shotgun (WGS) entry which is preliminary data.</text>
</comment>
<reference evidence="3 4" key="1">
    <citation type="journal article" date="2019" name="Sci. Rep.">
        <title>A high-quality genome of Eragrostis curvula grass provides insights into Poaceae evolution and supports new strategies to enhance forage quality.</title>
        <authorList>
            <person name="Carballo J."/>
            <person name="Santos B.A.C.M."/>
            <person name="Zappacosta D."/>
            <person name="Garbus I."/>
            <person name="Selva J.P."/>
            <person name="Gallo C.A."/>
            <person name="Diaz A."/>
            <person name="Albertini E."/>
            <person name="Caccamo M."/>
            <person name="Echenique V."/>
        </authorList>
    </citation>
    <scope>NUCLEOTIDE SEQUENCE [LARGE SCALE GENOMIC DNA]</scope>
    <source>
        <strain evidence="4">cv. Victoria</strain>
        <tissue evidence="3">Leaf</tissue>
    </source>
</reference>
<proteinExistence type="predicted"/>
<dbReference type="OrthoDB" id="694614at2759"/>
<dbReference type="InterPro" id="IPR001878">
    <property type="entry name" value="Znf_CCHC"/>
</dbReference>
<feature type="domain" description="CCHC-type" evidence="2">
    <location>
        <begin position="326"/>
        <end position="342"/>
    </location>
</feature>
<dbReference type="Proteomes" id="UP000324897">
    <property type="component" value="Chromosome 7"/>
</dbReference>
<protein>
    <recommendedName>
        <fullName evidence="2">CCHC-type domain-containing protein</fullName>
    </recommendedName>
</protein>
<dbReference type="SMART" id="SM00343">
    <property type="entry name" value="ZnF_C2HC"/>
    <property type="match status" value="2"/>
</dbReference>
<evidence type="ECO:0000256" key="1">
    <source>
        <dbReference type="SAM" id="MobiDB-lite"/>
    </source>
</evidence>
<evidence type="ECO:0000313" key="3">
    <source>
        <dbReference type="EMBL" id="TVU18233.1"/>
    </source>
</evidence>
<dbReference type="InterPro" id="IPR036875">
    <property type="entry name" value="Znf_CCHC_sf"/>
</dbReference>
<feature type="compositionally biased region" description="Basic residues" evidence="1">
    <location>
        <begin position="930"/>
        <end position="943"/>
    </location>
</feature>
<dbReference type="SUPFAM" id="SSF57756">
    <property type="entry name" value="Retrovirus zinc finger-like domains"/>
    <property type="match status" value="1"/>
</dbReference>
<dbReference type="PANTHER" id="PTHR33075">
    <property type="entry name" value="OS02G0499800 PROTEIN"/>
    <property type="match status" value="1"/>
</dbReference>
<name>A0A5J9U3J0_9POAL</name>
<feature type="region of interest" description="Disordered" evidence="1">
    <location>
        <begin position="700"/>
        <end position="722"/>
    </location>
</feature>
<dbReference type="AlphaFoldDB" id="A0A5J9U3J0"/>
<organism evidence="3 4">
    <name type="scientific">Eragrostis curvula</name>
    <name type="common">weeping love grass</name>
    <dbReference type="NCBI Taxonomy" id="38414"/>
    <lineage>
        <taxon>Eukaryota</taxon>
        <taxon>Viridiplantae</taxon>
        <taxon>Streptophyta</taxon>
        <taxon>Embryophyta</taxon>
        <taxon>Tracheophyta</taxon>
        <taxon>Spermatophyta</taxon>
        <taxon>Magnoliopsida</taxon>
        <taxon>Liliopsida</taxon>
        <taxon>Poales</taxon>
        <taxon>Poaceae</taxon>
        <taxon>PACMAD clade</taxon>
        <taxon>Chloridoideae</taxon>
        <taxon>Eragrostideae</taxon>
        <taxon>Eragrostidinae</taxon>
        <taxon>Eragrostis</taxon>
    </lineage>
</organism>
<evidence type="ECO:0000259" key="2">
    <source>
        <dbReference type="SMART" id="SM00343"/>
    </source>
</evidence>
<accession>A0A5J9U3J0</accession>
<dbReference type="Pfam" id="PF24530">
    <property type="entry name" value="DUF7597"/>
    <property type="match status" value="1"/>
</dbReference>
<gene>
    <name evidence="3" type="ORF">EJB05_34321</name>
</gene>
<dbReference type="PANTHER" id="PTHR33075:SF10">
    <property type="entry name" value="DUF4283 DOMAIN-CONTAINING PROTEIN"/>
    <property type="match status" value="1"/>
</dbReference>
<keyword evidence="4" id="KW-1185">Reference proteome</keyword>
<feature type="region of interest" description="Disordered" evidence="1">
    <location>
        <begin position="921"/>
        <end position="943"/>
    </location>
</feature>
<feature type="region of interest" description="Disordered" evidence="1">
    <location>
        <begin position="656"/>
        <end position="679"/>
    </location>
</feature>
<sequence length="1050" mass="116484">MAPTGSTGPGFLLELQQDKQLAELVKSWDFSIGRVFQDEIAKKHRSSVHHPSSNPHGSFFLLAIFRRFTFRLTEDSVSLALHSCLGGTPAGFHVTYLKDRHFRFSVASKDVGLSVCALKRIIAKQFDVYFHLWREGGDKWERERRKWEEEEEKSWTLVSRKRSKKQSPPKHVSFKKRLIEESPPRKSVPDELANVIKIGKIYCPLATTAGRQLFGKSPSSSESPEDLVIGSDASHSSVHLKVQNPGSSTFTNSNSISSVQVNRIFDNLKRDLGIHSTAGHAGTMHSSQPGMPHNVGATSNPAPLLSACSKCLAWGHTVRECTSQVRCWHCFDYGHRAKFCLKKKATGKLIWAPKPKTVQLQHSQQSLEQCTETSQLLSINTEPSEPSVTPRAVQLLKQNTSSGEETRITSSLPPCRNLLPPLSLLLSDLLQQQLPMANFAIDPTRYFPSLTANEDGGPHRRARRTIVVSGDVNKTHEDHAIATCDEVQLNPAQTMHFLQQIRNYIEIQARKVVHFFAPHPHGIGIFQLGSACQRDTLVLTSPHWVGPYQVTFVKHDAAPMNFRRSSFTRTCWVMLLGYPLDMKELRFLDQVCSCFGQLLQWNSDDNNPARVLVYVLVDDPLEIPRSIEIKHGRELDGEGRSWTVPVYVLNSQMADQAPADGEDPPDHNGNPHPFEGPILPGVPDFVANAADQFMAQNMNNNHQANQGPEHMDQDALSNASSVNQQVEQHVFVPAPGEDMELNVQAQPEMSQTRQVLQTQIQQTLQQAAQLSQTVDFQQASNATIQIVASSLRNIINNFSFLTTINLNAAHRVTIPATLFGDPVATHGSSNVRIEMLPETEPTVLALPAPPMHENNSINDDLSNVHFIFSAKPPVTNMYVRKKYKSNSTTVVGDATENVLNEENTSALPAVTRKRKLKVDFLTPSQSPSPHKTRKSNRISKKANGHKVSVIPVSMQKKDPMSEGKKKRKLALTNTEIPTDPATEFPGLSDLINSTEAFPEIPITVIQHIATDKCKLSPSEVTAELLMAAKKKKGTEGGDDSSRVPVDAING</sequence>
<dbReference type="GO" id="GO:0003676">
    <property type="term" value="F:nucleic acid binding"/>
    <property type="evidence" value="ECO:0007669"/>
    <property type="project" value="InterPro"/>
</dbReference>
<dbReference type="InterPro" id="IPR056018">
    <property type="entry name" value="DUF7597"/>
</dbReference>
<feature type="non-terminal residue" evidence="3">
    <location>
        <position position="1"/>
    </location>
</feature>
<feature type="region of interest" description="Disordered" evidence="1">
    <location>
        <begin position="159"/>
        <end position="185"/>
    </location>
</feature>